<dbReference type="PANTHER" id="PTHR30193:SF37">
    <property type="entry name" value="INNER MEMBRANE ABC TRANSPORTER PERMEASE PROTEIN YCJO"/>
    <property type="match status" value="1"/>
</dbReference>
<dbReference type="SUPFAM" id="SSF161098">
    <property type="entry name" value="MetI-like"/>
    <property type="match status" value="1"/>
</dbReference>
<evidence type="ECO:0000256" key="2">
    <source>
        <dbReference type="ARBA" id="ARBA00022448"/>
    </source>
</evidence>
<keyword evidence="6 7" id="KW-0472">Membrane</keyword>
<name>A0A9D2TUI5_9FIRM</name>
<keyword evidence="3" id="KW-1003">Cell membrane</keyword>
<keyword evidence="2 7" id="KW-0813">Transport</keyword>
<accession>A0A9D2TUI5</accession>
<dbReference type="PANTHER" id="PTHR30193">
    <property type="entry name" value="ABC TRANSPORTER PERMEASE PROTEIN"/>
    <property type="match status" value="1"/>
</dbReference>
<reference evidence="9" key="2">
    <citation type="submission" date="2021-04" db="EMBL/GenBank/DDBJ databases">
        <authorList>
            <person name="Gilroy R."/>
        </authorList>
    </citation>
    <scope>NUCLEOTIDE SEQUENCE</scope>
    <source>
        <strain evidence="9">ChiBcec1-1630</strain>
    </source>
</reference>
<evidence type="ECO:0000259" key="8">
    <source>
        <dbReference type="PROSITE" id="PS50928"/>
    </source>
</evidence>
<evidence type="ECO:0000256" key="6">
    <source>
        <dbReference type="ARBA" id="ARBA00023136"/>
    </source>
</evidence>
<dbReference type="Pfam" id="PF00528">
    <property type="entry name" value="BPD_transp_1"/>
    <property type="match status" value="1"/>
</dbReference>
<feature type="transmembrane region" description="Helical" evidence="7">
    <location>
        <begin position="12"/>
        <end position="35"/>
    </location>
</feature>
<feature type="domain" description="ABC transmembrane type-1" evidence="8">
    <location>
        <begin position="68"/>
        <end position="280"/>
    </location>
</feature>
<evidence type="ECO:0000256" key="1">
    <source>
        <dbReference type="ARBA" id="ARBA00004651"/>
    </source>
</evidence>
<dbReference type="InterPro" id="IPR035906">
    <property type="entry name" value="MetI-like_sf"/>
</dbReference>
<reference evidence="9" key="1">
    <citation type="journal article" date="2021" name="PeerJ">
        <title>Extensive microbial diversity within the chicken gut microbiome revealed by metagenomics and culture.</title>
        <authorList>
            <person name="Gilroy R."/>
            <person name="Ravi A."/>
            <person name="Getino M."/>
            <person name="Pursley I."/>
            <person name="Horton D.L."/>
            <person name="Alikhan N.F."/>
            <person name="Baker D."/>
            <person name="Gharbi K."/>
            <person name="Hall N."/>
            <person name="Watson M."/>
            <person name="Adriaenssens E.M."/>
            <person name="Foster-Nyarko E."/>
            <person name="Jarju S."/>
            <person name="Secka A."/>
            <person name="Antonio M."/>
            <person name="Oren A."/>
            <person name="Chaudhuri R.R."/>
            <person name="La Ragione R."/>
            <person name="Hildebrand F."/>
            <person name="Pallen M.J."/>
        </authorList>
    </citation>
    <scope>NUCLEOTIDE SEQUENCE</scope>
    <source>
        <strain evidence="9">ChiBcec1-1630</strain>
    </source>
</reference>
<dbReference type="Gene3D" id="1.10.3720.10">
    <property type="entry name" value="MetI-like"/>
    <property type="match status" value="1"/>
</dbReference>
<comment type="subcellular location">
    <subcellularLocation>
        <location evidence="1 7">Cell membrane</location>
        <topology evidence="1 7">Multi-pass membrane protein</topology>
    </subcellularLocation>
</comment>
<feature type="transmembrane region" description="Helical" evidence="7">
    <location>
        <begin position="153"/>
        <end position="178"/>
    </location>
</feature>
<dbReference type="InterPro" id="IPR000515">
    <property type="entry name" value="MetI-like"/>
</dbReference>
<dbReference type="GO" id="GO:0005886">
    <property type="term" value="C:plasma membrane"/>
    <property type="evidence" value="ECO:0007669"/>
    <property type="project" value="UniProtKB-SubCell"/>
</dbReference>
<proteinExistence type="inferred from homology"/>
<dbReference type="AlphaFoldDB" id="A0A9D2TUI5"/>
<dbReference type="GO" id="GO:0055085">
    <property type="term" value="P:transmembrane transport"/>
    <property type="evidence" value="ECO:0007669"/>
    <property type="project" value="InterPro"/>
</dbReference>
<keyword evidence="4 7" id="KW-0812">Transmembrane</keyword>
<comment type="caution">
    <text evidence="9">The sequence shown here is derived from an EMBL/GenBank/DDBJ whole genome shotgun (WGS) entry which is preliminary data.</text>
</comment>
<evidence type="ECO:0000313" key="9">
    <source>
        <dbReference type="EMBL" id="HJC89219.1"/>
    </source>
</evidence>
<feature type="transmembrane region" description="Helical" evidence="7">
    <location>
        <begin position="105"/>
        <end position="125"/>
    </location>
</feature>
<organism evidence="9 10">
    <name type="scientific">Candidatus Eisenbergiella intestinigallinarum</name>
    <dbReference type="NCBI Taxonomy" id="2838549"/>
    <lineage>
        <taxon>Bacteria</taxon>
        <taxon>Bacillati</taxon>
        <taxon>Bacillota</taxon>
        <taxon>Clostridia</taxon>
        <taxon>Lachnospirales</taxon>
        <taxon>Lachnospiraceae</taxon>
        <taxon>Eisenbergiella</taxon>
    </lineage>
</organism>
<dbReference type="Proteomes" id="UP000823922">
    <property type="component" value="Unassembled WGS sequence"/>
</dbReference>
<keyword evidence="5 7" id="KW-1133">Transmembrane helix</keyword>
<dbReference type="CDD" id="cd06261">
    <property type="entry name" value="TM_PBP2"/>
    <property type="match status" value="1"/>
</dbReference>
<dbReference type="InterPro" id="IPR051393">
    <property type="entry name" value="ABC_transporter_permease"/>
</dbReference>
<evidence type="ECO:0000313" key="10">
    <source>
        <dbReference type="Proteomes" id="UP000823922"/>
    </source>
</evidence>
<evidence type="ECO:0000256" key="3">
    <source>
        <dbReference type="ARBA" id="ARBA00022475"/>
    </source>
</evidence>
<feature type="transmembrane region" description="Helical" evidence="7">
    <location>
        <begin position="199"/>
        <end position="224"/>
    </location>
</feature>
<comment type="similarity">
    <text evidence="7">Belongs to the binding-protein-dependent transport system permease family.</text>
</comment>
<feature type="transmembrane region" description="Helical" evidence="7">
    <location>
        <begin position="72"/>
        <end position="93"/>
    </location>
</feature>
<evidence type="ECO:0000256" key="7">
    <source>
        <dbReference type="RuleBase" id="RU363032"/>
    </source>
</evidence>
<sequence length="291" mass="33595">MGNTALRWTLPYLMILPAMLIFMVFVIYPVFYMLYVSFFDWNMIADMEFIGLKNYLDMFTDREFWKVLGNTFRFMLMMVPATIVLSLAIALYLKRNTRINRILQNVMFMPNIVSLVSISFIWMWMMDEDRGLFNFVLSLFGVDPVNWLGDPNVAMLSLVIVNVWKSLGYYVLIFVAALQGIPQYLYEAAALDRARPVSTFFRITLPMLSPTLFFLILTGIIGSFKTFECVSLMTAGGPADATNTMVYELYQQGFVYYHTGYASAMGVVLMLIVGFMTLIYFSLLQKKVHYQ</sequence>
<feature type="transmembrane region" description="Helical" evidence="7">
    <location>
        <begin position="261"/>
        <end position="283"/>
    </location>
</feature>
<evidence type="ECO:0000256" key="4">
    <source>
        <dbReference type="ARBA" id="ARBA00022692"/>
    </source>
</evidence>
<dbReference type="EMBL" id="DWVS01000379">
    <property type="protein sequence ID" value="HJC89219.1"/>
    <property type="molecule type" value="Genomic_DNA"/>
</dbReference>
<protein>
    <submittedName>
        <fullName evidence="9">Sugar ABC transporter permease</fullName>
    </submittedName>
</protein>
<dbReference type="PROSITE" id="PS50928">
    <property type="entry name" value="ABC_TM1"/>
    <property type="match status" value="1"/>
</dbReference>
<evidence type="ECO:0000256" key="5">
    <source>
        <dbReference type="ARBA" id="ARBA00022989"/>
    </source>
</evidence>
<gene>
    <name evidence="9" type="ORF">H9926_14575</name>
</gene>